<dbReference type="PANTHER" id="PTHR12210">
    <property type="entry name" value="DULLARD PROTEIN PHOSPHATASE"/>
    <property type="match status" value="1"/>
</dbReference>
<gene>
    <name evidence="3" type="ORF">CPELLU_LOCUS10684</name>
</gene>
<feature type="region of interest" description="Disordered" evidence="1">
    <location>
        <begin position="94"/>
        <end position="123"/>
    </location>
</feature>
<feature type="compositionally biased region" description="Polar residues" evidence="1">
    <location>
        <begin position="48"/>
        <end position="59"/>
    </location>
</feature>
<sequence length="321" mass="35655">TPISSQVSPEQESSGPQNIITQAPPESKFFVGTKSEANVGPPSPVIPKTTSNSGTTQRPPQRSFFSMLFCCAWGAGAIANESVKAENSTTVPAVTIPSGNTGKSVSKKQSISTGEQEKPAEVQPVVHEPEEEYVERRWLLEPIAPEHLGRKCLVLDLDETLVHSSFKIIHQADFVVPVDIENQIHNVYVIKRPGVDQFLKKMGEIYEIVVFTASLSKYADPVLDMLDQHKVVKHRLFRESCFNHKGNYVKNLSQLGRELRDTIIIDNSPASYIFHPTNAVPISSWFNDPHDTELLDLIPFLEDLTTVDDVMIVLDSSNEAH</sequence>
<evidence type="ECO:0000259" key="2">
    <source>
        <dbReference type="PROSITE" id="PS50969"/>
    </source>
</evidence>
<dbReference type="InterPro" id="IPR011948">
    <property type="entry name" value="Dullard_phosphatase"/>
</dbReference>
<dbReference type="CDD" id="cd07521">
    <property type="entry name" value="HAD_FCP1-like"/>
    <property type="match status" value="1"/>
</dbReference>
<keyword evidence="4" id="KW-1185">Reference proteome</keyword>
<dbReference type="Gene3D" id="3.40.50.1000">
    <property type="entry name" value="HAD superfamily/HAD-like"/>
    <property type="match status" value="1"/>
</dbReference>
<evidence type="ECO:0000313" key="4">
    <source>
        <dbReference type="Proteomes" id="UP000789759"/>
    </source>
</evidence>
<dbReference type="GO" id="GO:1904262">
    <property type="term" value="P:negative regulation of TORC1 signaling"/>
    <property type="evidence" value="ECO:0007669"/>
    <property type="project" value="UniProtKB-ARBA"/>
</dbReference>
<dbReference type="InterPro" id="IPR004274">
    <property type="entry name" value="FCP1_dom"/>
</dbReference>
<dbReference type="SUPFAM" id="SSF56784">
    <property type="entry name" value="HAD-like"/>
    <property type="match status" value="1"/>
</dbReference>
<dbReference type="InterPro" id="IPR023214">
    <property type="entry name" value="HAD_sf"/>
</dbReference>
<dbReference type="Proteomes" id="UP000789759">
    <property type="component" value="Unassembled WGS sequence"/>
</dbReference>
<feature type="domain" description="FCP1 homology" evidence="2">
    <location>
        <begin position="146"/>
        <end position="304"/>
    </location>
</feature>
<dbReference type="GO" id="GO:0045944">
    <property type="term" value="P:positive regulation of transcription by RNA polymerase II"/>
    <property type="evidence" value="ECO:0007669"/>
    <property type="project" value="UniProtKB-ARBA"/>
</dbReference>
<evidence type="ECO:0000256" key="1">
    <source>
        <dbReference type="SAM" id="MobiDB-lite"/>
    </source>
</evidence>
<dbReference type="GO" id="GO:0034198">
    <property type="term" value="P:cellular response to amino acid starvation"/>
    <property type="evidence" value="ECO:0007669"/>
    <property type="project" value="UniProtKB-ARBA"/>
</dbReference>
<dbReference type="EMBL" id="CAJVQA010008939">
    <property type="protein sequence ID" value="CAG8679146.1"/>
    <property type="molecule type" value="Genomic_DNA"/>
</dbReference>
<reference evidence="3" key="1">
    <citation type="submission" date="2021-06" db="EMBL/GenBank/DDBJ databases">
        <authorList>
            <person name="Kallberg Y."/>
            <person name="Tangrot J."/>
            <person name="Rosling A."/>
        </authorList>
    </citation>
    <scope>NUCLEOTIDE SEQUENCE</scope>
    <source>
        <strain evidence="3">FL966</strain>
    </source>
</reference>
<accession>A0A9N9EHS3</accession>
<protein>
    <submittedName>
        <fullName evidence="3">4807_t:CDS:1</fullName>
    </submittedName>
</protein>
<dbReference type="SMART" id="SM00577">
    <property type="entry name" value="CPDc"/>
    <property type="match status" value="1"/>
</dbReference>
<dbReference type="GO" id="GO:0016791">
    <property type="term" value="F:phosphatase activity"/>
    <property type="evidence" value="ECO:0007669"/>
    <property type="project" value="InterPro"/>
</dbReference>
<dbReference type="FunFam" id="3.40.50.1000:FF:000043">
    <property type="entry name" value="General stress response phosphoprotein phosphatase Psr1/2"/>
    <property type="match status" value="1"/>
</dbReference>
<comment type="caution">
    <text evidence="3">The sequence shown here is derived from an EMBL/GenBank/DDBJ whole genome shotgun (WGS) entry which is preliminary data.</text>
</comment>
<feature type="compositionally biased region" description="Polar residues" evidence="1">
    <location>
        <begin position="94"/>
        <end position="114"/>
    </location>
</feature>
<feature type="region of interest" description="Disordered" evidence="1">
    <location>
        <begin position="1"/>
        <end position="59"/>
    </location>
</feature>
<dbReference type="NCBIfam" id="TIGR02251">
    <property type="entry name" value="HIF-SF_euk"/>
    <property type="match status" value="1"/>
</dbReference>
<proteinExistence type="predicted"/>
<feature type="compositionally biased region" description="Polar residues" evidence="1">
    <location>
        <begin position="1"/>
        <end position="21"/>
    </location>
</feature>
<dbReference type="Pfam" id="PF03031">
    <property type="entry name" value="NIF"/>
    <property type="match status" value="1"/>
</dbReference>
<dbReference type="OrthoDB" id="277011at2759"/>
<organism evidence="3 4">
    <name type="scientific">Cetraspora pellucida</name>
    <dbReference type="NCBI Taxonomy" id="1433469"/>
    <lineage>
        <taxon>Eukaryota</taxon>
        <taxon>Fungi</taxon>
        <taxon>Fungi incertae sedis</taxon>
        <taxon>Mucoromycota</taxon>
        <taxon>Glomeromycotina</taxon>
        <taxon>Glomeromycetes</taxon>
        <taxon>Diversisporales</taxon>
        <taxon>Gigasporaceae</taxon>
        <taxon>Cetraspora</taxon>
    </lineage>
</organism>
<feature type="non-terminal residue" evidence="3">
    <location>
        <position position="321"/>
    </location>
</feature>
<dbReference type="PROSITE" id="PS50969">
    <property type="entry name" value="FCP1"/>
    <property type="match status" value="1"/>
</dbReference>
<dbReference type="InterPro" id="IPR036412">
    <property type="entry name" value="HAD-like_sf"/>
</dbReference>
<evidence type="ECO:0000313" key="3">
    <source>
        <dbReference type="EMBL" id="CAG8679146.1"/>
    </source>
</evidence>
<dbReference type="InterPro" id="IPR050365">
    <property type="entry name" value="TIM50"/>
</dbReference>
<dbReference type="AlphaFoldDB" id="A0A9N9EHS3"/>
<name>A0A9N9EHS3_9GLOM</name>
<dbReference type="GO" id="GO:0009651">
    <property type="term" value="P:response to salt stress"/>
    <property type="evidence" value="ECO:0007669"/>
    <property type="project" value="UniProtKB-ARBA"/>
</dbReference>